<organism evidence="2 3">
    <name type="scientific">Streptomyces albus (strain ATCC 21838 / DSM 41398 / FERM P-419 / JCM 4703 / NBRC 107858)</name>
    <dbReference type="NCBI Taxonomy" id="1081613"/>
    <lineage>
        <taxon>Bacteria</taxon>
        <taxon>Bacillati</taxon>
        <taxon>Actinomycetota</taxon>
        <taxon>Actinomycetes</taxon>
        <taxon>Kitasatosporales</taxon>
        <taxon>Streptomycetaceae</taxon>
        <taxon>Streptomyces</taxon>
    </lineage>
</organism>
<name>A0A0B5ET34_STRA4</name>
<sequence>MLRGSRPRTAGETGSGTALEDACPQSAPAAAMRRTPVRDG</sequence>
<proteinExistence type="predicted"/>
<evidence type="ECO:0000313" key="2">
    <source>
        <dbReference type="EMBL" id="AJE82415.1"/>
    </source>
</evidence>
<reference evidence="2 3" key="1">
    <citation type="submission" date="2015-01" db="EMBL/GenBank/DDBJ databases">
        <title>Enhanced salinomycin production by adjusting the supply of polyketide extender units in Streptomyce albus DSM 41398.</title>
        <authorList>
            <person name="Lu C."/>
        </authorList>
    </citation>
    <scope>NUCLEOTIDE SEQUENCE [LARGE SCALE GENOMIC DNA]</scope>
    <source>
        <strain evidence="3">ATCC 21838 / DSM 41398 / FERM P-419 / JCM 4703 / NBRC 107858</strain>
    </source>
</reference>
<dbReference type="Proteomes" id="UP000031523">
    <property type="component" value="Chromosome"/>
</dbReference>
<feature type="region of interest" description="Disordered" evidence="1">
    <location>
        <begin position="1"/>
        <end position="40"/>
    </location>
</feature>
<gene>
    <name evidence="2" type="ORF">SLNWT_2039</name>
</gene>
<protein>
    <submittedName>
        <fullName evidence="2">Uncharacterized protein</fullName>
    </submittedName>
</protein>
<accession>A0A0B5ET34</accession>
<dbReference type="EMBL" id="CP010519">
    <property type="protein sequence ID" value="AJE82415.1"/>
    <property type="molecule type" value="Genomic_DNA"/>
</dbReference>
<evidence type="ECO:0000256" key="1">
    <source>
        <dbReference type="SAM" id="MobiDB-lite"/>
    </source>
</evidence>
<dbReference type="AlphaFoldDB" id="A0A0B5ET34"/>
<evidence type="ECO:0000313" key="3">
    <source>
        <dbReference type="Proteomes" id="UP000031523"/>
    </source>
</evidence>
<keyword evidence="3" id="KW-1185">Reference proteome</keyword>
<dbReference type="KEGG" id="sals:SLNWT_2039"/>